<dbReference type="Proteomes" id="UP000231198">
    <property type="component" value="Unassembled WGS sequence"/>
</dbReference>
<dbReference type="AlphaFoldDB" id="A0A2H0WTU6"/>
<reference evidence="2" key="1">
    <citation type="submission" date="2017-09" db="EMBL/GenBank/DDBJ databases">
        <title>Depth-based differentiation of microbial function through sediment-hosted aquifers and enrichment of novel symbionts in the deep terrestrial subsurface.</title>
        <authorList>
            <person name="Probst A.J."/>
            <person name="Ladd B."/>
            <person name="Jarett J.K."/>
            <person name="Geller-Mcgrath D.E."/>
            <person name="Sieber C.M.K."/>
            <person name="Emerson J.B."/>
            <person name="Anantharaman K."/>
            <person name="Thomas B.C."/>
            <person name="Malmstrom R."/>
            <person name="Stieglmeier M."/>
            <person name="Klingl A."/>
            <person name="Woyke T."/>
            <person name="Ryan C.M."/>
            <person name="Banfield J.F."/>
        </authorList>
    </citation>
    <scope>NUCLEOTIDE SEQUENCE [LARGE SCALE GENOMIC DNA]</scope>
</reference>
<proteinExistence type="predicted"/>
<dbReference type="EMBL" id="PEZG01000008">
    <property type="protein sequence ID" value="PIS16084.1"/>
    <property type="molecule type" value="Genomic_DNA"/>
</dbReference>
<organism evidence="1 2">
    <name type="scientific">Candidatus Roizmanbacteria bacterium CG09_land_8_20_14_0_10_41_9</name>
    <dbReference type="NCBI Taxonomy" id="1974850"/>
    <lineage>
        <taxon>Bacteria</taxon>
        <taxon>Candidatus Roizmaniibacteriota</taxon>
    </lineage>
</organism>
<accession>A0A2H0WTU6</accession>
<name>A0A2H0WTU6_9BACT</name>
<protein>
    <submittedName>
        <fullName evidence="1">Uncharacterized protein</fullName>
    </submittedName>
</protein>
<gene>
    <name evidence="1" type="ORF">COT62_00275</name>
</gene>
<evidence type="ECO:0000313" key="1">
    <source>
        <dbReference type="EMBL" id="PIS16084.1"/>
    </source>
</evidence>
<evidence type="ECO:0000313" key="2">
    <source>
        <dbReference type="Proteomes" id="UP000231198"/>
    </source>
</evidence>
<comment type="caution">
    <text evidence="1">The sequence shown here is derived from an EMBL/GenBank/DDBJ whole genome shotgun (WGS) entry which is preliminary data.</text>
</comment>
<sequence length="365" mass="41897">MIPETTALKQLGVTPTNEQIRLSKLSPEEARQELAKNLEAYTNEVLADKPVSVPYHYWFDAENNIYSNPSLKPIYRVNQQFDPQERGGIPRQGFEEVTNLLFRNPGRLVFWYSPQGPASFDDNPENPFSQITYDYGQLYIQYYDGGQVKAVAVKVGEENNLHHLVPELFDTDIHLENMSQEERISFFLLRPVLSHSTIDGFLERDFENVSIYTDKDGKNYFLHDVIHDIRHAFSHEGNRTTVSRDDAAPQTQEYEMTKEYILNVYVSAIKSYMERTGKTEMQLSGSCGGGQVTSKTIEEWLKNNETLPQAHELLSAYSSQFRVLTQQEKKKWEYHDGTCCLCHRDTKVGPCSICADCAKTFDKSS</sequence>